<evidence type="ECO:0000313" key="1">
    <source>
        <dbReference type="EMBL" id="MDG0816609.1"/>
    </source>
</evidence>
<evidence type="ECO:0000313" key="2">
    <source>
        <dbReference type="Proteomes" id="UP001152321"/>
    </source>
</evidence>
<protein>
    <submittedName>
        <fullName evidence="1">Uncharacterized protein</fullName>
    </submittedName>
</protein>
<keyword evidence="2" id="KW-1185">Reference proteome</keyword>
<sequence length="106" mass="12525">MANQNVPTYHTTAPQPKIHEERDFLHDVGVSLNAALFIIDRLIEEIKEEEGRLEIDVETEKLFHHLATYLAKIDRLVKDRRTHLSEILDEEMRHEKIREKQKTATQ</sequence>
<proteinExistence type="predicted"/>
<dbReference type="Proteomes" id="UP001152321">
    <property type="component" value="Unassembled WGS sequence"/>
</dbReference>
<name>A0ABT6DJC6_9BACT</name>
<dbReference type="RefSeq" id="WP_277578086.1">
    <property type="nucleotide sequence ID" value="NZ_JANRMI010000002.1"/>
</dbReference>
<organism evidence="1 2">
    <name type="scientific">Bdellovibrio svalbardensis</name>
    <dbReference type="NCBI Taxonomy" id="2972972"/>
    <lineage>
        <taxon>Bacteria</taxon>
        <taxon>Pseudomonadati</taxon>
        <taxon>Bdellovibrionota</taxon>
        <taxon>Bdellovibrionia</taxon>
        <taxon>Bdellovibrionales</taxon>
        <taxon>Pseudobdellovibrionaceae</taxon>
        <taxon>Bdellovibrio</taxon>
    </lineage>
</organism>
<comment type="caution">
    <text evidence="1">The sequence shown here is derived from an EMBL/GenBank/DDBJ whole genome shotgun (WGS) entry which is preliminary data.</text>
</comment>
<gene>
    <name evidence="1" type="ORF">NWE73_09555</name>
</gene>
<accession>A0ABT6DJC6</accession>
<dbReference type="EMBL" id="JANRMI010000002">
    <property type="protein sequence ID" value="MDG0816609.1"/>
    <property type="molecule type" value="Genomic_DNA"/>
</dbReference>
<reference evidence="1" key="1">
    <citation type="submission" date="2022-08" db="EMBL/GenBank/DDBJ databases">
        <title>Novel Bdellovibrio Species Isolated from Svalbard: Designation Bdellovibrio svalbardensis.</title>
        <authorList>
            <person name="Mitchell R.J."/>
            <person name="Choi S.Y."/>
        </authorList>
    </citation>
    <scope>NUCLEOTIDE SEQUENCE</scope>
    <source>
        <strain evidence="1">PAP01</strain>
    </source>
</reference>